<reference evidence="2 3" key="1">
    <citation type="submission" date="2020-07" db="EMBL/GenBank/DDBJ databases">
        <title>Halosimplex pelagicum sp. nov. and Halosimplex rubrum sp. nov., isolated from salted brown alga Laminaria, and emended description of the genus Halosimplex.</title>
        <authorList>
            <person name="Cui H."/>
        </authorList>
    </citation>
    <scope>NUCLEOTIDE SEQUENCE [LARGE SCALE GENOMIC DNA]</scope>
    <source>
        <strain evidence="2 3">R27</strain>
    </source>
</reference>
<evidence type="ECO:0000313" key="2">
    <source>
        <dbReference type="EMBL" id="QLH77454.1"/>
    </source>
</evidence>
<evidence type="ECO:0000313" key="3">
    <source>
        <dbReference type="Proteomes" id="UP000509667"/>
    </source>
</evidence>
<dbReference type="GeneID" id="56078030"/>
<dbReference type="RefSeq" id="WP_179911381.1">
    <property type="nucleotide sequence ID" value="NZ_CP058910.1"/>
</dbReference>
<name>A0A7D5TNN0_9EURY</name>
<gene>
    <name evidence="2" type="ORF">HZS55_09165</name>
</gene>
<sequence>MRDTVEAAIRRAHSDALANTTVEVFEPDISHTQGEGWTVTYPNYPDTPADSYDARIESPESDTERERSGTTSEIDAVVKVRDDTGRQWTGFGQEQEAPAHLRDTADGTRYEVESVVDTHNGLVELEVTEWS</sequence>
<protein>
    <submittedName>
        <fullName evidence="2">Uncharacterized protein</fullName>
    </submittedName>
</protein>
<dbReference type="KEGG" id="hrr:HZS55_09165"/>
<dbReference type="Proteomes" id="UP000509667">
    <property type="component" value="Chromosome"/>
</dbReference>
<keyword evidence="3" id="KW-1185">Reference proteome</keyword>
<proteinExistence type="predicted"/>
<dbReference type="OrthoDB" id="275640at2157"/>
<feature type="compositionally biased region" description="Basic and acidic residues" evidence="1">
    <location>
        <begin position="52"/>
        <end position="68"/>
    </location>
</feature>
<feature type="region of interest" description="Disordered" evidence="1">
    <location>
        <begin position="33"/>
        <end position="72"/>
    </location>
</feature>
<organism evidence="2 3">
    <name type="scientific">Halosimplex rubrum</name>
    <dbReference type="NCBI Taxonomy" id="869889"/>
    <lineage>
        <taxon>Archaea</taxon>
        <taxon>Methanobacteriati</taxon>
        <taxon>Methanobacteriota</taxon>
        <taxon>Stenosarchaea group</taxon>
        <taxon>Halobacteria</taxon>
        <taxon>Halobacteriales</taxon>
        <taxon>Haloarculaceae</taxon>
        <taxon>Halosimplex</taxon>
    </lineage>
</organism>
<evidence type="ECO:0000256" key="1">
    <source>
        <dbReference type="SAM" id="MobiDB-lite"/>
    </source>
</evidence>
<accession>A0A7D5TNN0</accession>
<dbReference type="EMBL" id="CP058910">
    <property type="protein sequence ID" value="QLH77454.1"/>
    <property type="molecule type" value="Genomic_DNA"/>
</dbReference>
<dbReference type="AlphaFoldDB" id="A0A7D5TNN0"/>